<organism evidence="2 3">
    <name type="scientific">Castanea mollissima</name>
    <name type="common">Chinese chestnut</name>
    <dbReference type="NCBI Taxonomy" id="60419"/>
    <lineage>
        <taxon>Eukaryota</taxon>
        <taxon>Viridiplantae</taxon>
        <taxon>Streptophyta</taxon>
        <taxon>Embryophyta</taxon>
        <taxon>Tracheophyta</taxon>
        <taxon>Spermatophyta</taxon>
        <taxon>Magnoliopsida</taxon>
        <taxon>eudicotyledons</taxon>
        <taxon>Gunneridae</taxon>
        <taxon>Pentapetalae</taxon>
        <taxon>rosids</taxon>
        <taxon>fabids</taxon>
        <taxon>Fagales</taxon>
        <taxon>Fagaceae</taxon>
        <taxon>Castanea</taxon>
    </lineage>
</organism>
<sequence>MFGFTPILENANTNRRLPTTTYPITRVTASHLNHKSKRKNQQKLASQPANTAHLASHYPQTHPATHHNPQAIPKTQIVKKKKKTTLTLSDSRSELLAAAYLVKPNPSNERRSGGDKTHLGPLAATSPTTKLHQNEGKGCR</sequence>
<protein>
    <submittedName>
        <fullName evidence="2">Uncharacterized protein</fullName>
    </submittedName>
</protein>
<evidence type="ECO:0000313" key="3">
    <source>
        <dbReference type="Proteomes" id="UP000737018"/>
    </source>
</evidence>
<evidence type="ECO:0000313" key="2">
    <source>
        <dbReference type="EMBL" id="KAF3959692.1"/>
    </source>
</evidence>
<dbReference type="AlphaFoldDB" id="A0A8J4QW26"/>
<reference evidence="2" key="1">
    <citation type="submission" date="2020-03" db="EMBL/GenBank/DDBJ databases">
        <title>Castanea mollissima Vanexum genome sequencing.</title>
        <authorList>
            <person name="Staton M."/>
        </authorList>
    </citation>
    <scope>NUCLEOTIDE SEQUENCE</scope>
    <source>
        <tissue evidence="2">Leaf</tissue>
    </source>
</reference>
<keyword evidence="3" id="KW-1185">Reference proteome</keyword>
<accession>A0A8J4QW26</accession>
<evidence type="ECO:0000256" key="1">
    <source>
        <dbReference type="SAM" id="MobiDB-lite"/>
    </source>
</evidence>
<dbReference type="Proteomes" id="UP000737018">
    <property type="component" value="Unassembled WGS sequence"/>
</dbReference>
<comment type="caution">
    <text evidence="2">The sequence shown here is derived from an EMBL/GenBank/DDBJ whole genome shotgun (WGS) entry which is preliminary data.</text>
</comment>
<feature type="region of interest" description="Disordered" evidence="1">
    <location>
        <begin position="101"/>
        <end position="140"/>
    </location>
</feature>
<feature type="compositionally biased region" description="Basic and acidic residues" evidence="1">
    <location>
        <begin position="108"/>
        <end position="118"/>
    </location>
</feature>
<dbReference type="EMBL" id="JRKL02002273">
    <property type="protein sequence ID" value="KAF3959692.1"/>
    <property type="molecule type" value="Genomic_DNA"/>
</dbReference>
<proteinExistence type="predicted"/>
<gene>
    <name evidence="2" type="ORF">CMV_015513</name>
</gene>
<feature type="region of interest" description="Disordered" evidence="1">
    <location>
        <begin position="31"/>
        <end position="85"/>
    </location>
</feature>
<feature type="compositionally biased region" description="Basic residues" evidence="1">
    <location>
        <begin position="32"/>
        <end position="41"/>
    </location>
</feature>
<name>A0A8J4QW26_9ROSI</name>